<reference evidence="1" key="2">
    <citation type="submission" date="2021-01" db="EMBL/GenBank/DDBJ databases">
        <authorList>
            <person name="Schikora-Tamarit M.A."/>
        </authorList>
    </citation>
    <scope>NUCLEOTIDE SEQUENCE</scope>
    <source>
        <strain evidence="1">CBS2887</strain>
    </source>
</reference>
<reference evidence="1" key="1">
    <citation type="journal article" date="2021" name="Open Biol.">
        <title>Shared evolutionary footprints suggest mitochondrial oxidative damage underlies multiple complex I losses in fungi.</title>
        <authorList>
            <person name="Schikora-Tamarit M.A."/>
            <person name="Marcet-Houben M."/>
            <person name="Nosek J."/>
            <person name="Gabaldon T."/>
        </authorList>
    </citation>
    <scope>NUCLEOTIDE SEQUENCE</scope>
    <source>
        <strain evidence="1">CBS2887</strain>
    </source>
</reference>
<dbReference type="AlphaFoldDB" id="A0A9P8QC98"/>
<dbReference type="Proteomes" id="UP000774326">
    <property type="component" value="Unassembled WGS sequence"/>
</dbReference>
<evidence type="ECO:0000313" key="1">
    <source>
        <dbReference type="EMBL" id="KAH3687898.1"/>
    </source>
</evidence>
<organism evidence="1 2">
    <name type="scientific">Wickerhamomyces pijperi</name>
    <name type="common">Yeast</name>
    <name type="synonym">Pichia pijperi</name>
    <dbReference type="NCBI Taxonomy" id="599730"/>
    <lineage>
        <taxon>Eukaryota</taxon>
        <taxon>Fungi</taxon>
        <taxon>Dikarya</taxon>
        <taxon>Ascomycota</taxon>
        <taxon>Saccharomycotina</taxon>
        <taxon>Saccharomycetes</taxon>
        <taxon>Phaffomycetales</taxon>
        <taxon>Wickerhamomycetaceae</taxon>
        <taxon>Wickerhamomyces</taxon>
    </lineage>
</organism>
<sequence length="236" mass="26527">MFTFERLVILAFKEDISYRETSSSSSCPALGVSLCTAAFFLRICFLKPSLIDDLTLDMTSMKLRKLVDFRMYECEIEDEELLVTSASLLCICLRFLDPSGLYLDSLAKLSLEICLPRTVFLSYLTSKVLTACSHSQTTIEQQRLEKANTCDDPTDDEAKRHNTTNEGIFGEDSVFQNGNITINGLFNHRGVDRGVGDVCDVERRIGDVVVCDNTREKLIDAEIAQLLEGLIHYIQV</sequence>
<evidence type="ECO:0000313" key="2">
    <source>
        <dbReference type="Proteomes" id="UP000774326"/>
    </source>
</evidence>
<name>A0A9P8QC98_WICPI</name>
<protein>
    <submittedName>
        <fullName evidence="1">Uncharacterized protein</fullName>
    </submittedName>
</protein>
<comment type="caution">
    <text evidence="1">The sequence shown here is derived from an EMBL/GenBank/DDBJ whole genome shotgun (WGS) entry which is preliminary data.</text>
</comment>
<keyword evidence="2" id="KW-1185">Reference proteome</keyword>
<dbReference type="EMBL" id="JAEUBG010000596">
    <property type="protein sequence ID" value="KAH3687898.1"/>
    <property type="molecule type" value="Genomic_DNA"/>
</dbReference>
<proteinExistence type="predicted"/>
<gene>
    <name evidence="1" type="ORF">WICPIJ_001115</name>
</gene>
<accession>A0A9P8QC98</accession>